<reference evidence="8" key="1">
    <citation type="journal article" date="2019" name="Int. J. Syst. Evol. Microbiol.">
        <title>The Global Catalogue of Microorganisms (GCM) 10K type strain sequencing project: providing services to taxonomists for standard genome sequencing and annotation.</title>
        <authorList>
            <consortium name="The Broad Institute Genomics Platform"/>
            <consortium name="The Broad Institute Genome Sequencing Center for Infectious Disease"/>
            <person name="Wu L."/>
            <person name="Ma J."/>
        </authorList>
    </citation>
    <scope>NUCLEOTIDE SEQUENCE [LARGE SCALE GENOMIC DNA]</scope>
    <source>
        <strain evidence="8">CGMCC 1.15180</strain>
    </source>
</reference>
<keyword evidence="3 6" id="KW-0812">Transmembrane</keyword>
<dbReference type="InterPro" id="IPR012506">
    <property type="entry name" value="TMEM86B-like"/>
</dbReference>
<evidence type="ECO:0000313" key="8">
    <source>
        <dbReference type="Proteomes" id="UP001597361"/>
    </source>
</evidence>
<gene>
    <name evidence="7" type="ORF">ACFSKL_10755</name>
</gene>
<feature type="transmembrane region" description="Helical" evidence="6">
    <location>
        <begin position="116"/>
        <end position="137"/>
    </location>
</feature>
<dbReference type="Proteomes" id="UP001597361">
    <property type="component" value="Unassembled WGS sequence"/>
</dbReference>
<evidence type="ECO:0000313" key="7">
    <source>
        <dbReference type="EMBL" id="MFD2035274.1"/>
    </source>
</evidence>
<organism evidence="7 8">
    <name type="scientific">Belliella marina</name>
    <dbReference type="NCBI Taxonomy" id="1644146"/>
    <lineage>
        <taxon>Bacteria</taxon>
        <taxon>Pseudomonadati</taxon>
        <taxon>Bacteroidota</taxon>
        <taxon>Cytophagia</taxon>
        <taxon>Cytophagales</taxon>
        <taxon>Cyclobacteriaceae</taxon>
        <taxon>Belliella</taxon>
    </lineage>
</organism>
<name>A0ABW4VKR1_9BACT</name>
<evidence type="ECO:0000256" key="3">
    <source>
        <dbReference type="ARBA" id="ARBA00022692"/>
    </source>
</evidence>
<evidence type="ECO:0000256" key="5">
    <source>
        <dbReference type="ARBA" id="ARBA00023136"/>
    </source>
</evidence>
<sequence length="249" mass="28451">MTIHPRLFLIYILVSILCLSFLAMEIELGFLITKPLIVPIILLFLIIRFKLTKHQLIPPLMVATFFSFLGDILLMLKVDESLFKMIGLCTYIVAQTAYGYLYYSSVQNFEQKKIKLVNRWPEALTVIFATLATLMAFPNLGVYAVPAIIYAIISTTTIILALNRRFYVSKISFIITILGVSSFFIGDTLMGGDLYLANTFNHFLILLTYILGHLLIICGMMLQIENEAKKKRSQKQNTKFLKSLNSYKY</sequence>
<feature type="transmembrane region" description="Helical" evidence="6">
    <location>
        <begin position="82"/>
        <end position="104"/>
    </location>
</feature>
<comment type="caution">
    <text evidence="7">The sequence shown here is derived from an EMBL/GenBank/DDBJ whole genome shotgun (WGS) entry which is preliminary data.</text>
</comment>
<evidence type="ECO:0000256" key="2">
    <source>
        <dbReference type="ARBA" id="ARBA00007375"/>
    </source>
</evidence>
<evidence type="ECO:0000256" key="1">
    <source>
        <dbReference type="ARBA" id="ARBA00004141"/>
    </source>
</evidence>
<dbReference type="Pfam" id="PF07947">
    <property type="entry name" value="YhhN"/>
    <property type="match status" value="1"/>
</dbReference>
<feature type="transmembrane region" description="Helical" evidence="6">
    <location>
        <begin position="30"/>
        <end position="49"/>
    </location>
</feature>
<comment type="subcellular location">
    <subcellularLocation>
        <location evidence="1">Membrane</location>
        <topology evidence="1">Multi-pass membrane protein</topology>
    </subcellularLocation>
</comment>
<dbReference type="EMBL" id="JBHUHR010000031">
    <property type="protein sequence ID" value="MFD2035274.1"/>
    <property type="molecule type" value="Genomic_DNA"/>
</dbReference>
<keyword evidence="4 6" id="KW-1133">Transmembrane helix</keyword>
<feature type="transmembrane region" description="Helical" evidence="6">
    <location>
        <begin position="56"/>
        <end position="76"/>
    </location>
</feature>
<feature type="transmembrane region" description="Helical" evidence="6">
    <location>
        <begin position="143"/>
        <end position="162"/>
    </location>
</feature>
<evidence type="ECO:0000256" key="6">
    <source>
        <dbReference type="SAM" id="Phobius"/>
    </source>
</evidence>
<proteinExistence type="inferred from homology"/>
<protein>
    <submittedName>
        <fullName evidence="7">Lysoplasmalogenase</fullName>
    </submittedName>
</protein>
<comment type="similarity">
    <text evidence="2">Belongs to the TMEM86 family.</text>
</comment>
<keyword evidence="8" id="KW-1185">Reference proteome</keyword>
<feature type="transmembrane region" description="Helical" evidence="6">
    <location>
        <begin position="203"/>
        <end position="222"/>
    </location>
</feature>
<keyword evidence="5 6" id="KW-0472">Membrane</keyword>
<feature type="transmembrane region" description="Helical" evidence="6">
    <location>
        <begin position="174"/>
        <end position="197"/>
    </location>
</feature>
<feature type="transmembrane region" description="Helical" evidence="6">
    <location>
        <begin position="7"/>
        <end position="24"/>
    </location>
</feature>
<evidence type="ECO:0000256" key="4">
    <source>
        <dbReference type="ARBA" id="ARBA00022989"/>
    </source>
</evidence>
<accession>A0ABW4VKR1</accession>
<dbReference type="RefSeq" id="WP_376886132.1">
    <property type="nucleotide sequence ID" value="NZ_JBHUHR010000031.1"/>
</dbReference>